<keyword evidence="3" id="KW-1185">Reference proteome</keyword>
<dbReference type="Proteomes" id="UP001174997">
    <property type="component" value="Unassembled WGS sequence"/>
</dbReference>
<proteinExistence type="predicted"/>
<dbReference type="AlphaFoldDB" id="A0AA39ZI65"/>
<gene>
    <name evidence="2" type="ORF">QBC41DRAFT_315498</name>
</gene>
<comment type="caution">
    <text evidence="2">The sequence shown here is derived from an EMBL/GenBank/DDBJ whole genome shotgun (WGS) entry which is preliminary data.</text>
</comment>
<dbReference type="InterPro" id="IPR056009">
    <property type="entry name" value="DUF7587"/>
</dbReference>
<protein>
    <recommendedName>
        <fullName evidence="1">DUF7587 domain-containing protein</fullName>
    </recommendedName>
</protein>
<dbReference type="Pfam" id="PF24494">
    <property type="entry name" value="DUF7587"/>
    <property type="match status" value="1"/>
</dbReference>
<feature type="domain" description="DUF7587" evidence="1">
    <location>
        <begin position="8"/>
        <end position="164"/>
    </location>
</feature>
<reference evidence="2" key="1">
    <citation type="submission" date="2023-06" db="EMBL/GenBank/DDBJ databases">
        <title>Genome-scale phylogeny and comparative genomics of the fungal order Sordariales.</title>
        <authorList>
            <consortium name="Lawrence Berkeley National Laboratory"/>
            <person name="Hensen N."/>
            <person name="Bonometti L."/>
            <person name="Westerberg I."/>
            <person name="Brannstrom I.O."/>
            <person name="Guillou S."/>
            <person name="Cros-Aarteil S."/>
            <person name="Calhoun S."/>
            <person name="Haridas S."/>
            <person name="Kuo A."/>
            <person name="Mondo S."/>
            <person name="Pangilinan J."/>
            <person name="Riley R."/>
            <person name="Labutti K."/>
            <person name="Andreopoulos B."/>
            <person name="Lipzen A."/>
            <person name="Chen C."/>
            <person name="Yanf M."/>
            <person name="Daum C."/>
            <person name="Ng V."/>
            <person name="Clum A."/>
            <person name="Steindorff A."/>
            <person name="Ohm R."/>
            <person name="Martin F."/>
            <person name="Silar P."/>
            <person name="Natvig D."/>
            <person name="Lalanne C."/>
            <person name="Gautier V."/>
            <person name="Ament-Velasquez S.L."/>
            <person name="Kruys A."/>
            <person name="Hutchinson M.I."/>
            <person name="Powell A.J."/>
            <person name="Barry K."/>
            <person name="Miller A.N."/>
            <person name="Grigoriev I.V."/>
            <person name="Debuchy R."/>
            <person name="Gladieux P."/>
            <person name="Thoren M.H."/>
            <person name="Johannesson H."/>
        </authorList>
    </citation>
    <scope>NUCLEOTIDE SEQUENCE</scope>
    <source>
        <strain evidence="2">CBS 307.81</strain>
    </source>
</reference>
<accession>A0AA39ZI65</accession>
<dbReference type="EMBL" id="JAULSY010000020">
    <property type="protein sequence ID" value="KAK0671529.1"/>
    <property type="molecule type" value="Genomic_DNA"/>
</dbReference>
<evidence type="ECO:0000313" key="2">
    <source>
        <dbReference type="EMBL" id="KAK0671529.1"/>
    </source>
</evidence>
<evidence type="ECO:0000259" key="1">
    <source>
        <dbReference type="Pfam" id="PF24494"/>
    </source>
</evidence>
<sequence length="383" mass="43996">MNADDVKLYHVYDDLSQTPYNEGLGIHAGVSDRPPGPQRGITAKSLRNHLNWSHRNPTPYISLWDDWAKAEKEVERRLKMPNVDPRRSGASTSRGEVRVAVISRNRLLESDTVAFNLAEFLDRPGKKDLVASLRAKETLISPKEWLAMYSIPDDAVVKVMTFRDISRPVELSQMKKRAELTFRQRLKAMSARDYSECSGGSTGHIQAWTELRWRHVAPHVLEKRFLYPDGSLMFPTSTSQRKKQLGGTMARLRREIAYSFRKNSPDLGEKLYQGLLLAGSMSDPLWKTVAPYKALKSFQRSVMSTYRKVIPRLQTWPDGKDMIEYPDGRLDMLRNFTSWLSRNGTLRVIWDLNGLPLLREGDRDWVIREEKLVVEPIEKAIGI</sequence>
<name>A0AA39ZI65_9PEZI</name>
<organism evidence="2 3">
    <name type="scientific">Cercophora samala</name>
    <dbReference type="NCBI Taxonomy" id="330535"/>
    <lineage>
        <taxon>Eukaryota</taxon>
        <taxon>Fungi</taxon>
        <taxon>Dikarya</taxon>
        <taxon>Ascomycota</taxon>
        <taxon>Pezizomycotina</taxon>
        <taxon>Sordariomycetes</taxon>
        <taxon>Sordariomycetidae</taxon>
        <taxon>Sordariales</taxon>
        <taxon>Lasiosphaeriaceae</taxon>
        <taxon>Cercophora</taxon>
    </lineage>
</organism>
<evidence type="ECO:0000313" key="3">
    <source>
        <dbReference type="Proteomes" id="UP001174997"/>
    </source>
</evidence>